<protein>
    <submittedName>
        <fullName evidence="3">Uncharacterized protein</fullName>
    </submittedName>
</protein>
<dbReference type="EMBL" id="JAVYJV010000024">
    <property type="protein sequence ID" value="KAK4337851.1"/>
    <property type="molecule type" value="Genomic_DNA"/>
</dbReference>
<keyword evidence="4" id="KW-1185">Reference proteome</keyword>
<dbReference type="GO" id="GO:0006355">
    <property type="term" value="P:regulation of DNA-templated transcription"/>
    <property type="evidence" value="ECO:0007669"/>
    <property type="project" value="InterPro"/>
</dbReference>
<organism evidence="3 4">
    <name type="scientific">Anisodus tanguticus</name>
    <dbReference type="NCBI Taxonomy" id="243964"/>
    <lineage>
        <taxon>Eukaryota</taxon>
        <taxon>Viridiplantae</taxon>
        <taxon>Streptophyta</taxon>
        <taxon>Embryophyta</taxon>
        <taxon>Tracheophyta</taxon>
        <taxon>Spermatophyta</taxon>
        <taxon>Magnoliopsida</taxon>
        <taxon>eudicotyledons</taxon>
        <taxon>Gunneridae</taxon>
        <taxon>Pentapetalae</taxon>
        <taxon>asterids</taxon>
        <taxon>lamiids</taxon>
        <taxon>Solanales</taxon>
        <taxon>Solanaceae</taxon>
        <taxon>Solanoideae</taxon>
        <taxon>Hyoscyameae</taxon>
        <taxon>Anisodus</taxon>
    </lineage>
</organism>
<dbReference type="AlphaFoldDB" id="A0AAE1QQG4"/>
<evidence type="ECO:0000256" key="1">
    <source>
        <dbReference type="ARBA" id="ARBA00006061"/>
    </source>
</evidence>
<dbReference type="Gene3D" id="2.30.31.10">
    <property type="entry name" value="Transcriptional Coactivator Pc4, Chain A"/>
    <property type="match status" value="1"/>
</dbReference>
<evidence type="ECO:0000313" key="4">
    <source>
        <dbReference type="Proteomes" id="UP001291623"/>
    </source>
</evidence>
<reference evidence="3" key="1">
    <citation type="submission" date="2023-12" db="EMBL/GenBank/DDBJ databases">
        <title>Genome assembly of Anisodus tanguticus.</title>
        <authorList>
            <person name="Wang Y.-J."/>
        </authorList>
    </citation>
    <scope>NUCLEOTIDE SEQUENCE</scope>
    <source>
        <strain evidence="3">KB-2021</strain>
        <tissue evidence="3">Leaf</tissue>
    </source>
</reference>
<accession>A0AAE1QQG4</accession>
<dbReference type="PANTHER" id="PTHR31745">
    <property type="entry name" value="SINGLE-STRANDED DNA-BINDING PROTEIN WHY2, MITOCHONDRIAL"/>
    <property type="match status" value="1"/>
</dbReference>
<evidence type="ECO:0000313" key="3">
    <source>
        <dbReference type="EMBL" id="KAK4337851.1"/>
    </source>
</evidence>
<dbReference type="InterPro" id="IPR013742">
    <property type="entry name" value="Whirly"/>
</dbReference>
<comment type="caution">
    <text evidence="3">The sequence shown here is derived from an EMBL/GenBank/DDBJ whole genome shotgun (WGS) entry which is preliminary data.</text>
</comment>
<dbReference type="Pfam" id="PF08536">
    <property type="entry name" value="Whirly"/>
    <property type="match status" value="2"/>
</dbReference>
<dbReference type="GO" id="GO:0006952">
    <property type="term" value="P:defense response"/>
    <property type="evidence" value="ECO:0007669"/>
    <property type="project" value="InterPro"/>
</dbReference>
<dbReference type="SUPFAM" id="SSF54447">
    <property type="entry name" value="ssDNA-binding transcriptional regulator domain"/>
    <property type="match status" value="1"/>
</dbReference>
<sequence length="300" mass="33271">MLSFILKHLSVERGRSSSSKGSRSLCTAMLKLTRLLHPSSDALSLNIPTALFDAGNKLLHKKLPGEGVKDSIWQHAINTSASFSSVRQNIAADGKLTGRVFAPYSIFKGKAALSAEPRLPTFSKLDSGGVKLNRRGVIMLIFWPSIGERKYDWERRQVYNKLERLLSQLDDSNILQLFALSATEVGSLISMGNRDSCEFFHDPSMLSSNAGQVRKSLSIQPNADGSGYFVSLSVVNNNLKTNDRFTVPVTTAEFAVMRTAFSFALPHIMGWDRFTNRPSESISQNPSKVVPQLMEAEWDR</sequence>
<keyword evidence="2" id="KW-0809">Transit peptide</keyword>
<gene>
    <name evidence="3" type="ORF">RND71_042338</name>
</gene>
<evidence type="ECO:0000256" key="2">
    <source>
        <dbReference type="ARBA" id="ARBA00022946"/>
    </source>
</evidence>
<dbReference type="GO" id="GO:0003697">
    <property type="term" value="F:single-stranded DNA binding"/>
    <property type="evidence" value="ECO:0007669"/>
    <property type="project" value="InterPro"/>
</dbReference>
<comment type="similarity">
    <text evidence="1">Belongs to the Whirly family.</text>
</comment>
<name>A0AAE1QQG4_9SOLA</name>
<proteinExistence type="inferred from homology"/>
<dbReference type="InterPro" id="IPR009044">
    <property type="entry name" value="ssDNA-bd_transcriptional_reg"/>
</dbReference>
<dbReference type="PANTHER" id="PTHR31745:SF1">
    <property type="entry name" value="SINGLE-STRANDED DNA-BINDING PROTEIN WHY2, MITOCHONDRIAL"/>
    <property type="match status" value="1"/>
</dbReference>
<dbReference type="Proteomes" id="UP001291623">
    <property type="component" value="Unassembled WGS sequence"/>
</dbReference>